<gene>
    <name evidence="3" type="ORF">M413DRAFT_439506</name>
</gene>
<evidence type="ECO:0000259" key="2">
    <source>
        <dbReference type="PROSITE" id="PS00028"/>
    </source>
</evidence>
<dbReference type="PROSITE" id="PS00028">
    <property type="entry name" value="ZINC_FINGER_C2H2_1"/>
    <property type="match status" value="1"/>
</dbReference>
<sequence length="76" mass="8524">MLPSLLPSRPAIQDTTTTPDQIQNPFGKATNPDTTPLFICALDQCYRLLPSHKSLMAHRKKEHHTDAMIRMLLPGT</sequence>
<dbReference type="HOGENOM" id="CLU_2590300_0_0_1"/>
<evidence type="ECO:0000313" key="4">
    <source>
        <dbReference type="Proteomes" id="UP000053424"/>
    </source>
</evidence>
<feature type="domain" description="C2H2-type" evidence="2">
    <location>
        <begin position="40"/>
        <end position="64"/>
    </location>
</feature>
<dbReference type="OrthoDB" id="3222551at2759"/>
<evidence type="ECO:0000313" key="3">
    <source>
        <dbReference type="EMBL" id="KIM47828.1"/>
    </source>
</evidence>
<dbReference type="InterPro" id="IPR013087">
    <property type="entry name" value="Znf_C2H2_type"/>
</dbReference>
<accession>A0A0C2YDE4</accession>
<organism evidence="3 4">
    <name type="scientific">Hebeloma cylindrosporum</name>
    <dbReference type="NCBI Taxonomy" id="76867"/>
    <lineage>
        <taxon>Eukaryota</taxon>
        <taxon>Fungi</taxon>
        <taxon>Dikarya</taxon>
        <taxon>Basidiomycota</taxon>
        <taxon>Agaricomycotina</taxon>
        <taxon>Agaricomycetes</taxon>
        <taxon>Agaricomycetidae</taxon>
        <taxon>Agaricales</taxon>
        <taxon>Agaricineae</taxon>
        <taxon>Hymenogastraceae</taxon>
        <taxon>Hebeloma</taxon>
    </lineage>
</organism>
<proteinExistence type="predicted"/>
<reference evidence="4" key="2">
    <citation type="submission" date="2015-01" db="EMBL/GenBank/DDBJ databases">
        <title>Evolutionary Origins and Diversification of the Mycorrhizal Mutualists.</title>
        <authorList>
            <consortium name="DOE Joint Genome Institute"/>
            <consortium name="Mycorrhizal Genomics Consortium"/>
            <person name="Kohler A."/>
            <person name="Kuo A."/>
            <person name="Nagy L.G."/>
            <person name="Floudas D."/>
            <person name="Copeland A."/>
            <person name="Barry K.W."/>
            <person name="Cichocki N."/>
            <person name="Veneault-Fourrey C."/>
            <person name="LaButti K."/>
            <person name="Lindquist E.A."/>
            <person name="Lipzen A."/>
            <person name="Lundell T."/>
            <person name="Morin E."/>
            <person name="Murat C."/>
            <person name="Riley R."/>
            <person name="Ohm R."/>
            <person name="Sun H."/>
            <person name="Tunlid A."/>
            <person name="Henrissat B."/>
            <person name="Grigoriev I.V."/>
            <person name="Hibbett D.S."/>
            <person name="Martin F."/>
        </authorList>
    </citation>
    <scope>NUCLEOTIDE SEQUENCE [LARGE SCALE GENOMIC DNA]</scope>
    <source>
        <strain evidence="4">h7</strain>
    </source>
</reference>
<feature type="non-terminal residue" evidence="3">
    <location>
        <position position="1"/>
    </location>
</feature>
<dbReference type="AlphaFoldDB" id="A0A0C2YDE4"/>
<evidence type="ECO:0000256" key="1">
    <source>
        <dbReference type="SAM" id="MobiDB-lite"/>
    </source>
</evidence>
<name>A0A0C2YDE4_HEBCY</name>
<reference evidence="3 4" key="1">
    <citation type="submission" date="2014-04" db="EMBL/GenBank/DDBJ databases">
        <authorList>
            <consortium name="DOE Joint Genome Institute"/>
            <person name="Kuo A."/>
            <person name="Gay G."/>
            <person name="Dore J."/>
            <person name="Kohler A."/>
            <person name="Nagy L.G."/>
            <person name="Floudas D."/>
            <person name="Copeland A."/>
            <person name="Barry K.W."/>
            <person name="Cichocki N."/>
            <person name="Veneault-Fourrey C."/>
            <person name="LaButti K."/>
            <person name="Lindquist E.A."/>
            <person name="Lipzen A."/>
            <person name="Lundell T."/>
            <person name="Morin E."/>
            <person name="Murat C."/>
            <person name="Sun H."/>
            <person name="Tunlid A."/>
            <person name="Henrissat B."/>
            <person name="Grigoriev I.V."/>
            <person name="Hibbett D.S."/>
            <person name="Martin F."/>
            <person name="Nordberg H.P."/>
            <person name="Cantor M.N."/>
            <person name="Hua S.X."/>
        </authorList>
    </citation>
    <scope>NUCLEOTIDE SEQUENCE [LARGE SCALE GENOMIC DNA]</scope>
    <source>
        <strain evidence="4">h7</strain>
    </source>
</reference>
<keyword evidence="4" id="KW-1185">Reference proteome</keyword>
<dbReference type="Proteomes" id="UP000053424">
    <property type="component" value="Unassembled WGS sequence"/>
</dbReference>
<dbReference type="EMBL" id="KN831769">
    <property type="protein sequence ID" value="KIM47828.1"/>
    <property type="molecule type" value="Genomic_DNA"/>
</dbReference>
<protein>
    <recommendedName>
        <fullName evidence="2">C2H2-type domain-containing protein</fullName>
    </recommendedName>
</protein>
<feature type="region of interest" description="Disordered" evidence="1">
    <location>
        <begin position="1"/>
        <end position="33"/>
    </location>
</feature>